<dbReference type="PANTHER" id="PTHR34297">
    <property type="entry name" value="HYPOTHETICAL CYTOSOLIC PROTEIN-RELATED"/>
    <property type="match status" value="1"/>
</dbReference>
<comment type="caution">
    <text evidence="2">The sequence shown here is derived from an EMBL/GenBank/DDBJ whole genome shotgun (WGS) entry which is preliminary data.</text>
</comment>
<evidence type="ECO:0000313" key="2">
    <source>
        <dbReference type="EMBL" id="OGF53858.1"/>
    </source>
</evidence>
<proteinExistence type="inferred from homology"/>
<reference evidence="2 3" key="1">
    <citation type="journal article" date="2016" name="Nat. Commun.">
        <title>Thousands of microbial genomes shed light on interconnected biogeochemical processes in an aquifer system.</title>
        <authorList>
            <person name="Anantharaman K."/>
            <person name="Brown C.T."/>
            <person name="Hug L.A."/>
            <person name="Sharon I."/>
            <person name="Castelle C.J."/>
            <person name="Probst A.J."/>
            <person name="Thomas B.C."/>
            <person name="Singh A."/>
            <person name="Wilkins M.J."/>
            <person name="Karaoz U."/>
            <person name="Brodie E.L."/>
            <person name="Williams K.H."/>
            <person name="Hubbard S.S."/>
            <person name="Banfield J.F."/>
        </authorList>
    </citation>
    <scope>NUCLEOTIDE SEQUENCE [LARGE SCALE GENOMIC DNA]</scope>
    <source>
        <strain evidence="3">RBG_16_55_9</strain>
    </source>
</reference>
<protein>
    <recommendedName>
        <fullName evidence="4">Alkaline-shock protein</fullName>
    </recommendedName>
</protein>
<name>A0A1F5URR7_FRAXR</name>
<dbReference type="STRING" id="1817864.A2Z21_10420"/>
<dbReference type="Pfam" id="PF03780">
    <property type="entry name" value="Asp23"/>
    <property type="match status" value="1"/>
</dbReference>
<sequence length="124" mass="13751">MQRVKSVGRPRRSGQVSITEQVIASIAGIAALEIEGVAGLWGNVADRLKALLGDERRGVLARLSEDSVRLTLHVAIQYGHPIRQVARRLQMRVKEEVETMTGLRVSGVDVYVQDLMLPGEREHE</sequence>
<dbReference type="InterPro" id="IPR005531">
    <property type="entry name" value="Asp23"/>
</dbReference>
<comment type="similarity">
    <text evidence="1">Belongs to the asp23 family.</text>
</comment>
<organism evidence="2 3">
    <name type="scientific">Fraserbacteria sp. (strain RBG_16_55_9)</name>
    <dbReference type="NCBI Taxonomy" id="1817864"/>
    <lineage>
        <taxon>Bacteria</taxon>
        <taxon>Candidatus Fraseribacteriota</taxon>
    </lineage>
</organism>
<dbReference type="AlphaFoldDB" id="A0A1F5URR7"/>
<evidence type="ECO:0000256" key="1">
    <source>
        <dbReference type="ARBA" id="ARBA00005721"/>
    </source>
</evidence>
<evidence type="ECO:0000313" key="3">
    <source>
        <dbReference type="Proteomes" id="UP000179157"/>
    </source>
</evidence>
<evidence type="ECO:0008006" key="4">
    <source>
        <dbReference type="Google" id="ProtNLM"/>
    </source>
</evidence>
<accession>A0A1F5URR7</accession>
<dbReference type="EMBL" id="MFGX01000094">
    <property type="protein sequence ID" value="OGF53858.1"/>
    <property type="molecule type" value="Genomic_DNA"/>
</dbReference>
<gene>
    <name evidence="2" type="ORF">A2Z21_10420</name>
</gene>
<dbReference type="Proteomes" id="UP000179157">
    <property type="component" value="Unassembled WGS sequence"/>
</dbReference>